<accession>A0ABZ0TVJ2</accession>
<dbReference type="PRINTS" id="PR00123">
    <property type="entry name" value="ATPASEA"/>
</dbReference>
<dbReference type="RefSeq" id="WP_321564267.1">
    <property type="nucleotide sequence ID" value="NZ_CP139558.1"/>
</dbReference>
<feature type="transmembrane region" description="Helical" evidence="11">
    <location>
        <begin position="335"/>
        <end position="357"/>
    </location>
</feature>
<evidence type="ECO:0000313" key="13">
    <source>
        <dbReference type="EMBL" id="WPU95155.1"/>
    </source>
</evidence>
<keyword evidence="10 11" id="KW-0066">ATP synthesis</keyword>
<keyword evidence="11" id="KW-1003">Cell membrane</keyword>
<evidence type="ECO:0000313" key="14">
    <source>
        <dbReference type="Proteomes" id="UP001324380"/>
    </source>
</evidence>
<keyword evidence="5 11" id="KW-0812">Transmembrane</keyword>
<dbReference type="Pfam" id="PF00119">
    <property type="entry name" value="ATP-synt_A"/>
    <property type="match status" value="1"/>
</dbReference>
<dbReference type="PANTHER" id="PTHR11410">
    <property type="entry name" value="ATP SYNTHASE SUBUNIT A"/>
    <property type="match status" value="1"/>
</dbReference>
<comment type="similarity">
    <text evidence="2 11 12">Belongs to the ATPase A chain family.</text>
</comment>
<evidence type="ECO:0000256" key="5">
    <source>
        <dbReference type="ARBA" id="ARBA00022692"/>
    </source>
</evidence>
<dbReference type="PANTHER" id="PTHR11410:SF0">
    <property type="entry name" value="ATP SYNTHASE SUBUNIT A"/>
    <property type="match status" value="1"/>
</dbReference>
<dbReference type="InterPro" id="IPR035908">
    <property type="entry name" value="F0_ATP_A_sf"/>
</dbReference>
<sequence>MNNCSILNSKIFKPLLISALFLLFCVKPVLSFSQEKAEGAEKPFDPKEVVFEHIGDSHSWPVAVPLMGERFISLPVILYTDKGMEFFSSEKLGLHHEEGHEAPVYKGEHYSYKLEGKKIVAVNEAGEINKDAKIYDFSITRNVVSMWMGMIVLLLVFFSVTAAYKKRAGKAPKGLQSLLEPVVLFVRDDVAIPNIGVKHAKYMPLLLTIFFFILINNLLGLVPFFPGGFNLTGNIAVTLTLSVIVLIVINFSGNKYYWKHIFTPDIPLWLYPIMLPVEIIGIISKPFALMIRLFANISAGHIIVLSLISLIFIFKTAWMSTVSVPFVVFMDCIELLVAFLQAFIFTMLTSLFIGMAVEEHHH</sequence>
<feature type="transmembrane region" description="Helical" evidence="11">
    <location>
        <begin position="231"/>
        <end position="249"/>
    </location>
</feature>
<gene>
    <name evidence="11 13" type="primary">atpB</name>
    <name evidence="13" type="ORF">SNE25_06400</name>
</gene>
<evidence type="ECO:0000256" key="12">
    <source>
        <dbReference type="RuleBase" id="RU000483"/>
    </source>
</evidence>
<keyword evidence="3 11" id="KW-0813">Transport</keyword>
<comment type="function">
    <text evidence="11 12">Key component of the proton channel; it plays a direct role in the translocation of protons across the membrane.</text>
</comment>
<dbReference type="EMBL" id="CP139558">
    <property type="protein sequence ID" value="WPU95155.1"/>
    <property type="molecule type" value="Genomic_DNA"/>
</dbReference>
<evidence type="ECO:0000256" key="2">
    <source>
        <dbReference type="ARBA" id="ARBA00006810"/>
    </source>
</evidence>
<keyword evidence="6 11" id="KW-0375">Hydrogen ion transport</keyword>
<evidence type="ECO:0000256" key="10">
    <source>
        <dbReference type="ARBA" id="ARBA00023310"/>
    </source>
</evidence>
<dbReference type="NCBIfam" id="TIGR01131">
    <property type="entry name" value="ATP_synt_6_or_A"/>
    <property type="match status" value="1"/>
</dbReference>
<dbReference type="HAMAP" id="MF_01393">
    <property type="entry name" value="ATP_synth_a_bact"/>
    <property type="match status" value="1"/>
</dbReference>
<feature type="transmembrane region" description="Helical" evidence="11">
    <location>
        <begin position="293"/>
        <end position="314"/>
    </location>
</feature>
<keyword evidence="9 11" id="KW-0472">Membrane</keyword>
<evidence type="ECO:0000256" key="9">
    <source>
        <dbReference type="ARBA" id="ARBA00023136"/>
    </source>
</evidence>
<reference evidence="13 14" key="1">
    <citation type="submission" date="2023-11" db="EMBL/GenBank/DDBJ databases">
        <title>Analysis of the Genomes of Mucilaginibacter gossypii cycad 4 and M. sabulilitoris SNA2: microbes with the potential for plant growth promotion.</title>
        <authorList>
            <person name="Hirsch A.M."/>
            <person name="Humm E."/>
            <person name="Rubbi M."/>
            <person name="Del Vecchio G."/>
            <person name="Ha S.M."/>
            <person name="Pellegrini M."/>
            <person name="Gunsalus R.P."/>
        </authorList>
    </citation>
    <scope>NUCLEOTIDE SEQUENCE [LARGE SCALE GENOMIC DNA]</scope>
    <source>
        <strain evidence="13 14">SNA2</strain>
    </source>
</reference>
<feature type="transmembrane region" description="Helical" evidence="11">
    <location>
        <begin position="144"/>
        <end position="164"/>
    </location>
</feature>
<name>A0ABZ0TVJ2_9SPHI</name>
<feature type="transmembrane region" description="Helical" evidence="11">
    <location>
        <begin position="205"/>
        <end position="225"/>
    </location>
</feature>
<proteinExistence type="inferred from homology"/>
<evidence type="ECO:0000256" key="8">
    <source>
        <dbReference type="ARBA" id="ARBA00023065"/>
    </source>
</evidence>
<dbReference type="SUPFAM" id="SSF81336">
    <property type="entry name" value="F1F0 ATP synthase subunit A"/>
    <property type="match status" value="1"/>
</dbReference>
<evidence type="ECO:0000256" key="7">
    <source>
        <dbReference type="ARBA" id="ARBA00022989"/>
    </source>
</evidence>
<keyword evidence="7 11" id="KW-1133">Transmembrane helix</keyword>
<feature type="transmembrane region" description="Helical" evidence="11">
    <location>
        <begin position="269"/>
        <end position="287"/>
    </location>
</feature>
<evidence type="ECO:0000256" key="11">
    <source>
        <dbReference type="HAMAP-Rule" id="MF_01393"/>
    </source>
</evidence>
<keyword evidence="4 11" id="KW-0138">CF(0)</keyword>
<evidence type="ECO:0000256" key="6">
    <source>
        <dbReference type="ARBA" id="ARBA00022781"/>
    </source>
</evidence>
<evidence type="ECO:0000256" key="4">
    <source>
        <dbReference type="ARBA" id="ARBA00022547"/>
    </source>
</evidence>
<evidence type="ECO:0000256" key="1">
    <source>
        <dbReference type="ARBA" id="ARBA00004141"/>
    </source>
</evidence>
<dbReference type="Proteomes" id="UP001324380">
    <property type="component" value="Chromosome"/>
</dbReference>
<dbReference type="InterPro" id="IPR045083">
    <property type="entry name" value="ATP_synth_F0_asu_bact/mt"/>
</dbReference>
<organism evidence="13 14">
    <name type="scientific">Mucilaginibacter sabulilitoris</name>
    <dbReference type="NCBI Taxonomy" id="1173583"/>
    <lineage>
        <taxon>Bacteria</taxon>
        <taxon>Pseudomonadati</taxon>
        <taxon>Bacteroidota</taxon>
        <taxon>Sphingobacteriia</taxon>
        <taxon>Sphingobacteriales</taxon>
        <taxon>Sphingobacteriaceae</taxon>
        <taxon>Mucilaginibacter</taxon>
    </lineage>
</organism>
<dbReference type="Gene3D" id="1.20.120.220">
    <property type="entry name" value="ATP synthase, F0 complex, subunit A"/>
    <property type="match status" value="1"/>
</dbReference>
<keyword evidence="14" id="KW-1185">Reference proteome</keyword>
<dbReference type="CDD" id="cd00310">
    <property type="entry name" value="ATP-synt_Fo_a_6"/>
    <property type="match status" value="1"/>
</dbReference>
<keyword evidence="8 11" id="KW-0406">Ion transport</keyword>
<protein>
    <recommendedName>
        <fullName evidence="11 12">ATP synthase subunit a</fullName>
    </recommendedName>
    <alternativeName>
        <fullName evidence="11">ATP synthase F0 sector subunit a</fullName>
    </alternativeName>
    <alternativeName>
        <fullName evidence="11">F-ATPase subunit 6</fullName>
    </alternativeName>
</protein>
<dbReference type="InterPro" id="IPR000568">
    <property type="entry name" value="ATP_synth_F0_asu"/>
</dbReference>
<evidence type="ECO:0000256" key="3">
    <source>
        <dbReference type="ARBA" id="ARBA00022448"/>
    </source>
</evidence>
<comment type="subcellular location">
    <subcellularLocation>
        <location evidence="11 12">Cell membrane</location>
        <topology evidence="11 12">Multi-pass membrane protein</topology>
    </subcellularLocation>
    <subcellularLocation>
        <location evidence="1">Membrane</location>
        <topology evidence="1">Multi-pass membrane protein</topology>
    </subcellularLocation>
</comment>